<accession>A0ABT7NJM5</accession>
<dbReference type="InterPro" id="IPR047767">
    <property type="entry name" value="PSP1-like"/>
</dbReference>
<dbReference type="PANTHER" id="PTHR43830:SF3">
    <property type="entry name" value="PROTEIN PSP1"/>
    <property type="match status" value="1"/>
</dbReference>
<dbReference type="PROSITE" id="PS51411">
    <property type="entry name" value="PSP1_C"/>
    <property type="match status" value="1"/>
</dbReference>
<keyword evidence="4" id="KW-1185">Reference proteome</keyword>
<dbReference type="EMBL" id="JACAGK010000007">
    <property type="protein sequence ID" value="MDM1047402.1"/>
    <property type="molecule type" value="Genomic_DNA"/>
</dbReference>
<gene>
    <name evidence="3" type="ORF">HX018_03995</name>
</gene>
<proteinExistence type="predicted"/>
<evidence type="ECO:0000256" key="1">
    <source>
        <dbReference type="SAM" id="MobiDB-lite"/>
    </source>
</evidence>
<evidence type="ECO:0000259" key="2">
    <source>
        <dbReference type="PROSITE" id="PS51411"/>
    </source>
</evidence>
<dbReference type="InterPro" id="IPR007557">
    <property type="entry name" value="PSP1_C"/>
</dbReference>
<dbReference type="NCBIfam" id="NF041131">
    <property type="entry name" value="RicT_YaaT_fam"/>
    <property type="match status" value="1"/>
</dbReference>
<sequence>MGCGSCSSGGGCGSNTLGTVPAGCNNNGTCMTSGCNKLDIYDWLVDMDLPSNYKPFDIVEVRFKGSRKEFFVNTDNIYLEMGEMVAVEPNTGGYDIGHVSLTGELVRLQLKKNNTKPEDVVKKIYRKANENDVAKYQLAKDLEWETMHRARNLALELGLSMKISDVDYQGDKTKATFYYTAEGRVDFRELIKRMAEAFRIRIEMRQIGMRQEASRLGGIGSCGRELCCSTWLTDFKTVSTSAARYQNLSLNTLKLAGQCGKLKCCLNYELDSYMDALKDIPSNIERIETEIGVAYLQKIDIFKKTMWFSYPRAESWIPLSAEKVKEFAAMNADGKKPAELGVVQDDEDDKVIAPDYENVVGQDSLTRLDDRNRKKRKKKKKSPNNTNDKPQDNATRPKQEANPQVKPANRRQRQKPNPNNNTEGQQSKAQSADGKEGNQNPRPKRRPNNNRNKNNNRPQDGGSKPEN</sequence>
<dbReference type="Pfam" id="PF04468">
    <property type="entry name" value="PSP1"/>
    <property type="match status" value="1"/>
</dbReference>
<evidence type="ECO:0000313" key="3">
    <source>
        <dbReference type="EMBL" id="MDM1047402.1"/>
    </source>
</evidence>
<dbReference type="Proteomes" id="UP001170954">
    <property type="component" value="Unassembled WGS sequence"/>
</dbReference>
<reference evidence="3" key="1">
    <citation type="submission" date="2020-06" db="EMBL/GenBank/DDBJ databases">
        <authorList>
            <person name="Dong N."/>
        </authorList>
    </citation>
    <scope>NUCLEOTIDE SEQUENCE</scope>
    <source>
        <strain evidence="3">R1692</strain>
    </source>
</reference>
<name>A0ABT7NJM5_9SPHI</name>
<reference evidence="3" key="2">
    <citation type="journal article" date="2022" name="Sci. Total Environ.">
        <title>Prevalence, transmission, and molecular epidemiology of tet(X)-positive bacteria among humans, animals, and environmental niches in China: An epidemiological, and genomic-based study.</title>
        <authorList>
            <person name="Dong N."/>
            <person name="Zeng Y."/>
            <person name="Cai C."/>
            <person name="Sun C."/>
            <person name="Lu J."/>
            <person name="Liu C."/>
            <person name="Zhou H."/>
            <person name="Sun Q."/>
            <person name="Shu L."/>
            <person name="Wang H."/>
            <person name="Wang Y."/>
            <person name="Wang S."/>
            <person name="Wu C."/>
            <person name="Chan E.W."/>
            <person name="Chen G."/>
            <person name="Shen Z."/>
            <person name="Chen S."/>
            <person name="Zhang R."/>
        </authorList>
    </citation>
    <scope>NUCLEOTIDE SEQUENCE</scope>
    <source>
        <strain evidence="3">R1692</strain>
    </source>
</reference>
<feature type="domain" description="PSP1 C-terminal" evidence="2">
    <location>
        <begin position="122"/>
        <end position="207"/>
    </location>
</feature>
<feature type="compositionally biased region" description="Basic residues" evidence="1">
    <location>
        <begin position="373"/>
        <end position="382"/>
    </location>
</feature>
<comment type="caution">
    <text evidence="3">The sequence shown here is derived from an EMBL/GenBank/DDBJ whole genome shotgun (WGS) entry which is preliminary data.</text>
</comment>
<feature type="compositionally biased region" description="Basic and acidic residues" evidence="1">
    <location>
        <begin position="389"/>
        <end position="399"/>
    </location>
</feature>
<organism evidence="3 4">
    <name type="scientific">Sphingobacterium hotanense</name>
    <dbReference type="NCBI Taxonomy" id="649196"/>
    <lineage>
        <taxon>Bacteria</taxon>
        <taxon>Pseudomonadati</taxon>
        <taxon>Bacteroidota</taxon>
        <taxon>Sphingobacteriia</taxon>
        <taxon>Sphingobacteriales</taxon>
        <taxon>Sphingobacteriaceae</taxon>
        <taxon>Sphingobacterium</taxon>
    </lineage>
</organism>
<evidence type="ECO:0000313" key="4">
    <source>
        <dbReference type="Proteomes" id="UP001170954"/>
    </source>
</evidence>
<feature type="region of interest" description="Disordered" evidence="1">
    <location>
        <begin position="354"/>
        <end position="467"/>
    </location>
</feature>
<dbReference type="PANTHER" id="PTHR43830">
    <property type="entry name" value="PROTEIN PSP1"/>
    <property type="match status" value="1"/>
</dbReference>
<protein>
    <recommendedName>
        <fullName evidence="2">PSP1 C-terminal domain-containing protein</fullName>
    </recommendedName>
</protein>
<dbReference type="RefSeq" id="WP_286650535.1">
    <property type="nucleotide sequence ID" value="NZ_JACAGK010000007.1"/>
</dbReference>
<feature type="compositionally biased region" description="Low complexity" evidence="1">
    <location>
        <begin position="449"/>
        <end position="459"/>
    </location>
</feature>